<dbReference type="InterPro" id="IPR024425">
    <property type="entry name" value="LiaF-like_C"/>
</dbReference>
<feature type="domain" description="Cell wall-active antibiotics response LiaF-like C-terminal" evidence="3">
    <location>
        <begin position="327"/>
        <end position="418"/>
    </location>
</feature>
<keyword evidence="1" id="KW-0472">Membrane</keyword>
<feature type="transmembrane region" description="Helical" evidence="1">
    <location>
        <begin position="60"/>
        <end position="83"/>
    </location>
</feature>
<dbReference type="RefSeq" id="WP_209664093.1">
    <property type="nucleotide sequence ID" value="NZ_JAGGMS010000001.1"/>
</dbReference>
<keyword evidence="1" id="KW-0812">Transmembrane</keyword>
<feature type="transmembrane region" description="Helical" evidence="1">
    <location>
        <begin position="228"/>
        <end position="248"/>
    </location>
</feature>
<evidence type="ECO:0000259" key="2">
    <source>
        <dbReference type="Pfam" id="PF04024"/>
    </source>
</evidence>
<sequence>MSGTSTQPPETSKSGLNGFEETVKDFWVSRPRRPKQGRKAAGVAAAIGNRYGIDPVLVRVALVAATVFGGIGIALYVVGWLLFADEHDEVSPIEGLIGRGRSSMNPALTVVLACSLFFVVPWSFAGNWFDGGGFFGFGLLMLALYLLHRSRGQFNRPAVPPAPGHDAGFTMTDGGTTVSSSTDAPPQWDPLGAAPFAWDLPDPNPAPVLHEPAAPPVPRRRSSAVSKATFAVALVAAGVMTALGISGVPWFDPAHIIGVTLGVLGIGMVAGSLTGGGRGLIGLAVPLSIAGVALTAVPFQAVGGGVGSINATPRAAGEVLPVYEQTAGDIDLDLTDLPSGTPVTTIVRTTLGSSTVIVPEDADVQVTCASSVGDIECLGRSHSGLGNAPITVTDLGRDGAGGPKYDLDVTTSTGSVEVRRG</sequence>
<comment type="caution">
    <text evidence="4">The sequence shown here is derived from an EMBL/GenBank/DDBJ whole genome shotgun (WGS) entry which is preliminary data.</text>
</comment>
<reference evidence="4 5" key="1">
    <citation type="submission" date="2021-03" db="EMBL/GenBank/DDBJ databases">
        <title>Sequencing the genomes of 1000 actinobacteria strains.</title>
        <authorList>
            <person name="Klenk H.-P."/>
        </authorList>
    </citation>
    <scope>NUCLEOTIDE SEQUENCE [LARGE SCALE GENOMIC DNA]</scope>
    <source>
        <strain evidence="4 5">DSM 45510</strain>
    </source>
</reference>
<proteinExistence type="predicted"/>
<evidence type="ECO:0000313" key="4">
    <source>
        <dbReference type="EMBL" id="MBP2180555.1"/>
    </source>
</evidence>
<evidence type="ECO:0000313" key="5">
    <source>
        <dbReference type="Proteomes" id="UP000741013"/>
    </source>
</evidence>
<evidence type="ECO:0000256" key="1">
    <source>
        <dbReference type="SAM" id="Phobius"/>
    </source>
</evidence>
<dbReference type="Pfam" id="PF09922">
    <property type="entry name" value="LiaF-like_C"/>
    <property type="match status" value="1"/>
</dbReference>
<feature type="transmembrane region" description="Helical" evidence="1">
    <location>
        <begin position="104"/>
        <end position="122"/>
    </location>
</feature>
<feature type="transmembrane region" description="Helical" evidence="1">
    <location>
        <begin position="128"/>
        <end position="147"/>
    </location>
</feature>
<dbReference type="InterPro" id="IPR007168">
    <property type="entry name" value="Phageshock_PspC_N"/>
</dbReference>
<feature type="transmembrane region" description="Helical" evidence="1">
    <location>
        <begin position="280"/>
        <end position="299"/>
    </location>
</feature>
<keyword evidence="1" id="KW-1133">Transmembrane helix</keyword>
<dbReference type="Pfam" id="PF04024">
    <property type="entry name" value="PspC"/>
    <property type="match status" value="1"/>
</dbReference>
<gene>
    <name evidence="4" type="ORF">JOM49_002081</name>
</gene>
<protein>
    <submittedName>
        <fullName evidence="4">Phage shock protein PspC (Stress-responsive transcriptional regulator)</fullName>
    </submittedName>
</protein>
<dbReference type="Proteomes" id="UP000741013">
    <property type="component" value="Unassembled WGS sequence"/>
</dbReference>
<evidence type="ECO:0000259" key="3">
    <source>
        <dbReference type="Pfam" id="PF09922"/>
    </source>
</evidence>
<keyword evidence="5" id="KW-1185">Reference proteome</keyword>
<accession>A0ABS4PMA4</accession>
<feature type="domain" description="Phage shock protein PspC N-terminal" evidence="2">
    <location>
        <begin position="30"/>
        <end position="83"/>
    </location>
</feature>
<name>A0ABS4PMA4_9PSEU</name>
<organism evidence="4 5">
    <name type="scientific">Amycolatopsis magusensis</name>
    <dbReference type="NCBI Taxonomy" id="882444"/>
    <lineage>
        <taxon>Bacteria</taxon>
        <taxon>Bacillati</taxon>
        <taxon>Actinomycetota</taxon>
        <taxon>Actinomycetes</taxon>
        <taxon>Pseudonocardiales</taxon>
        <taxon>Pseudonocardiaceae</taxon>
        <taxon>Amycolatopsis</taxon>
    </lineage>
</organism>
<feature type="transmembrane region" description="Helical" evidence="1">
    <location>
        <begin position="254"/>
        <end position="273"/>
    </location>
</feature>
<dbReference type="EMBL" id="JAGGMS010000001">
    <property type="protein sequence ID" value="MBP2180555.1"/>
    <property type="molecule type" value="Genomic_DNA"/>
</dbReference>